<dbReference type="GO" id="GO:0020037">
    <property type="term" value="F:heme binding"/>
    <property type="evidence" value="ECO:0007669"/>
    <property type="project" value="InterPro"/>
</dbReference>
<dbReference type="STRING" id="4538.I1QK01"/>
<reference evidence="1" key="1">
    <citation type="submission" date="2015-06" db="UniProtKB">
        <authorList>
            <consortium name="EnsemblPlants"/>
        </authorList>
    </citation>
    <scope>IDENTIFICATION</scope>
</reference>
<dbReference type="InterPro" id="IPR036396">
    <property type="entry name" value="Cyt_P450_sf"/>
</dbReference>
<reference evidence="1 2" key="2">
    <citation type="submission" date="2018-04" db="EMBL/GenBank/DDBJ databases">
        <title>OglaRS2 (Oryza glaberrima Reference Sequence Version 2).</title>
        <authorList>
            <person name="Zhang J."/>
            <person name="Kudrna D."/>
            <person name="Lee S."/>
            <person name="Talag J."/>
            <person name="Rajasekar S."/>
            <person name="Wing R.A."/>
        </authorList>
    </citation>
    <scope>NUCLEOTIDE SEQUENCE [LARGE SCALE GENOMIC DNA]</scope>
    <source>
        <strain evidence="1 2">cv. IRGC 96717</strain>
    </source>
</reference>
<dbReference type="EnsemblPlants" id="ORGLA08G0175200.1">
    <property type="protein sequence ID" value="ORGLA08G0175200.1"/>
    <property type="gene ID" value="ORGLA08G0175200"/>
</dbReference>
<dbReference type="AlphaFoldDB" id="I1QK01"/>
<dbReference type="GO" id="GO:0016705">
    <property type="term" value="F:oxidoreductase activity, acting on paired donors, with incorporation or reduction of molecular oxygen"/>
    <property type="evidence" value="ECO:0007669"/>
    <property type="project" value="InterPro"/>
</dbReference>
<dbReference type="InterPro" id="IPR001128">
    <property type="entry name" value="Cyt_P450"/>
</dbReference>
<keyword evidence="2" id="KW-1185">Reference proteome</keyword>
<dbReference type="SUPFAM" id="SSF48264">
    <property type="entry name" value="Cytochrome P450"/>
    <property type="match status" value="1"/>
</dbReference>
<dbReference type="OMA" id="FTTARFR"/>
<dbReference type="Gramene" id="ORGLA08G0175200.1">
    <property type="protein sequence ID" value="ORGLA08G0175200.1"/>
    <property type="gene ID" value="ORGLA08G0175200"/>
</dbReference>
<dbReference type="GO" id="GO:0005506">
    <property type="term" value="F:iron ion binding"/>
    <property type="evidence" value="ECO:0007669"/>
    <property type="project" value="InterPro"/>
</dbReference>
<organism evidence="1 2">
    <name type="scientific">Oryza glaberrima</name>
    <name type="common">African rice</name>
    <dbReference type="NCBI Taxonomy" id="4538"/>
    <lineage>
        <taxon>Eukaryota</taxon>
        <taxon>Viridiplantae</taxon>
        <taxon>Streptophyta</taxon>
        <taxon>Embryophyta</taxon>
        <taxon>Tracheophyta</taxon>
        <taxon>Spermatophyta</taxon>
        <taxon>Magnoliopsida</taxon>
        <taxon>Liliopsida</taxon>
        <taxon>Poales</taxon>
        <taxon>Poaceae</taxon>
        <taxon>BOP clade</taxon>
        <taxon>Oryzoideae</taxon>
        <taxon>Oryzeae</taxon>
        <taxon>Oryzinae</taxon>
        <taxon>Oryza</taxon>
    </lineage>
</organism>
<dbReference type="Pfam" id="PF00067">
    <property type="entry name" value="p450"/>
    <property type="match status" value="1"/>
</dbReference>
<protein>
    <recommendedName>
        <fullName evidence="3">Cytochrome P450</fullName>
    </recommendedName>
</protein>
<evidence type="ECO:0000313" key="2">
    <source>
        <dbReference type="Proteomes" id="UP000007306"/>
    </source>
</evidence>
<dbReference type="Gene3D" id="1.10.630.10">
    <property type="entry name" value="Cytochrome P450"/>
    <property type="match status" value="1"/>
</dbReference>
<evidence type="ECO:0000313" key="1">
    <source>
        <dbReference type="EnsemblPlants" id="ORGLA08G0175200.1"/>
    </source>
</evidence>
<dbReference type="Proteomes" id="UP000007306">
    <property type="component" value="Chromosome 8"/>
</dbReference>
<dbReference type="eggNOG" id="KOG0156">
    <property type="taxonomic scope" value="Eukaryota"/>
</dbReference>
<evidence type="ECO:0008006" key="3">
    <source>
        <dbReference type="Google" id="ProtNLM"/>
    </source>
</evidence>
<dbReference type="PANTHER" id="PTHR24299">
    <property type="entry name" value="CYTOCHROME P450 FAMILY 1"/>
    <property type="match status" value="1"/>
</dbReference>
<dbReference type="GO" id="GO:0004497">
    <property type="term" value="F:monooxygenase activity"/>
    <property type="evidence" value="ECO:0007669"/>
    <property type="project" value="InterPro"/>
</dbReference>
<sequence>MERDAWLLCAALAAATVVYYLACTTSRRAQRRRLPPGPTPLPVIGNVLSLRGNMHHALARLARERYGPVMALKLGLVTAVVVSSPDATREAFTKHDRRLAARAVRDTSRVRGLADRSMIWLPSSDTRWKMLRRVVATHVFSPRSIAAARGVPERKVRDIVGYFAAHVGEVVDVGEAVYSGGGQPRVERLLLR</sequence>
<name>I1QK01_ORYGL</name>
<dbReference type="HOGENOM" id="CLU_001570_26_4_1"/>
<dbReference type="PANTHER" id="PTHR24299:SF46">
    <property type="entry name" value="CYTOCHROME P450"/>
    <property type="match status" value="1"/>
</dbReference>
<accession>I1QK01</accession>
<proteinExistence type="predicted"/>